<dbReference type="InterPro" id="IPR002104">
    <property type="entry name" value="Integrase_catalytic"/>
</dbReference>
<comment type="similarity">
    <text evidence="1">Belongs to the 'phage' integrase family.</text>
</comment>
<dbReference type="InterPro" id="IPR044068">
    <property type="entry name" value="CB"/>
</dbReference>
<evidence type="ECO:0000256" key="2">
    <source>
        <dbReference type="ARBA" id="ARBA00022908"/>
    </source>
</evidence>
<dbReference type="Pfam" id="PF00589">
    <property type="entry name" value="Phage_integrase"/>
    <property type="match status" value="1"/>
</dbReference>
<evidence type="ECO:0000313" key="8">
    <source>
        <dbReference type="EMBL" id="MEO9249154.1"/>
    </source>
</evidence>
<gene>
    <name evidence="8" type="ORF">ABDK96_15835</name>
</gene>
<keyword evidence="3 5" id="KW-0238">DNA-binding</keyword>
<feature type="domain" description="Tyr recombinase" evidence="6">
    <location>
        <begin position="127"/>
        <end position="353"/>
    </location>
</feature>
<organism evidence="8 9">
    <name type="scientific">Citricoccus nitrophenolicus</name>
    <dbReference type="NCBI Taxonomy" id="863575"/>
    <lineage>
        <taxon>Bacteria</taxon>
        <taxon>Bacillati</taxon>
        <taxon>Actinomycetota</taxon>
        <taxon>Actinomycetes</taxon>
        <taxon>Micrococcales</taxon>
        <taxon>Micrococcaceae</taxon>
        <taxon>Citricoccus</taxon>
    </lineage>
</organism>
<dbReference type="Gene3D" id="1.10.443.10">
    <property type="entry name" value="Intergrase catalytic core"/>
    <property type="match status" value="1"/>
</dbReference>
<accession>A0ABV0ILW6</accession>
<dbReference type="PROSITE" id="PS51898">
    <property type="entry name" value="TYR_RECOMBINASE"/>
    <property type="match status" value="1"/>
</dbReference>
<protein>
    <submittedName>
        <fullName evidence="8">Site-specific integrase</fullName>
    </submittedName>
</protein>
<evidence type="ECO:0000313" key="9">
    <source>
        <dbReference type="Proteomes" id="UP001484097"/>
    </source>
</evidence>
<dbReference type="PROSITE" id="PS51900">
    <property type="entry name" value="CB"/>
    <property type="match status" value="1"/>
</dbReference>
<evidence type="ECO:0000256" key="1">
    <source>
        <dbReference type="ARBA" id="ARBA00008857"/>
    </source>
</evidence>
<dbReference type="InterPro" id="IPR011010">
    <property type="entry name" value="DNA_brk_join_enz"/>
</dbReference>
<dbReference type="PANTHER" id="PTHR30629:SF2">
    <property type="entry name" value="PROPHAGE INTEGRASE INTS-RELATED"/>
    <property type="match status" value="1"/>
</dbReference>
<dbReference type="PANTHER" id="PTHR30629">
    <property type="entry name" value="PROPHAGE INTEGRASE"/>
    <property type="match status" value="1"/>
</dbReference>
<name>A0ABV0ILW6_9MICC</name>
<reference evidence="8 9" key="1">
    <citation type="submission" date="2024-05" db="EMBL/GenBank/DDBJ databases">
        <authorList>
            <person name="Yi C."/>
        </authorList>
    </citation>
    <scope>NUCLEOTIDE SEQUENCE [LARGE SCALE GENOMIC DNA]</scope>
    <source>
        <strain evidence="8 9">XS13</strain>
    </source>
</reference>
<dbReference type="InterPro" id="IPR050808">
    <property type="entry name" value="Phage_Integrase"/>
</dbReference>
<dbReference type="Gene3D" id="1.10.150.130">
    <property type="match status" value="1"/>
</dbReference>
<dbReference type="SUPFAM" id="SSF56349">
    <property type="entry name" value="DNA breaking-rejoining enzymes"/>
    <property type="match status" value="1"/>
</dbReference>
<dbReference type="InterPro" id="IPR013762">
    <property type="entry name" value="Integrase-like_cat_sf"/>
</dbReference>
<dbReference type="InterPro" id="IPR010998">
    <property type="entry name" value="Integrase_recombinase_N"/>
</dbReference>
<evidence type="ECO:0000259" key="7">
    <source>
        <dbReference type="PROSITE" id="PS51900"/>
    </source>
</evidence>
<dbReference type="Pfam" id="PF22022">
    <property type="entry name" value="Phage_int_M"/>
    <property type="match status" value="1"/>
</dbReference>
<sequence>MEAEAALSDEMTAVGAGTWTDDQRQTVGQFLDRWLARKTSGLKPTTVDTYRSHIELHIRPKPGQLKLRDLRPEHVYAMLQKVAEGRSAAMVHRVRATLRTALAAAVKERLLSWNPARDLDMPRETRKRVEPWTPEETGAFLDAVAGDRVGGLFHLVAYLGLRRGEALGLRWDDVDLGKGRILIRQQVVQLNLQKLEVKCPFCGDMHPGMRVTDPKTEESASVVHLDASTVAVLLSQQLAQGEEREAWREAYRDHGFVFAREDGTPIRPSWLTARFLELQDGVTVPADPEKPEGAQKPLRRVRLHDLRHGTASLMIAAGVDVAVVSKVLRHSTIKLTVDTYGHLLPGVGEAAAEKRAGMIPRAASRTNGHSPATNRT</sequence>
<keyword evidence="4" id="KW-0233">DNA recombination</keyword>
<dbReference type="InterPro" id="IPR053876">
    <property type="entry name" value="Phage_int_M"/>
</dbReference>
<keyword evidence="2" id="KW-0229">DNA integration</keyword>
<evidence type="ECO:0000259" key="6">
    <source>
        <dbReference type="PROSITE" id="PS51898"/>
    </source>
</evidence>
<evidence type="ECO:0000256" key="5">
    <source>
        <dbReference type="PROSITE-ProRule" id="PRU01248"/>
    </source>
</evidence>
<feature type="domain" description="Core-binding (CB)" evidence="7">
    <location>
        <begin position="25"/>
        <end position="106"/>
    </location>
</feature>
<dbReference type="CDD" id="cd01189">
    <property type="entry name" value="INT_ICEBs1_C_like"/>
    <property type="match status" value="1"/>
</dbReference>
<proteinExistence type="inferred from homology"/>
<evidence type="ECO:0000256" key="4">
    <source>
        <dbReference type="ARBA" id="ARBA00023172"/>
    </source>
</evidence>
<evidence type="ECO:0000256" key="3">
    <source>
        <dbReference type="ARBA" id="ARBA00023125"/>
    </source>
</evidence>
<keyword evidence="9" id="KW-1185">Reference proteome</keyword>
<dbReference type="EMBL" id="JBDXMX010000010">
    <property type="protein sequence ID" value="MEO9249154.1"/>
    <property type="molecule type" value="Genomic_DNA"/>
</dbReference>
<comment type="caution">
    <text evidence="8">The sequence shown here is derived from an EMBL/GenBank/DDBJ whole genome shotgun (WGS) entry which is preliminary data.</text>
</comment>
<dbReference type="Proteomes" id="UP001484097">
    <property type="component" value="Unassembled WGS sequence"/>
</dbReference>
<dbReference type="RefSeq" id="WP_347921888.1">
    <property type="nucleotide sequence ID" value="NZ_JBDXMX010000010.1"/>
</dbReference>